<dbReference type="GeneID" id="25416947"/>
<evidence type="ECO:0000313" key="1">
    <source>
        <dbReference type="EMBL" id="KEQ72945.1"/>
    </source>
</evidence>
<keyword evidence="2" id="KW-1185">Reference proteome</keyword>
<proteinExistence type="predicted"/>
<dbReference type="HOGENOM" id="CLU_106351_0_0_1"/>
<accession>A0A074WII5</accession>
<evidence type="ECO:0000313" key="2">
    <source>
        <dbReference type="Proteomes" id="UP000027730"/>
    </source>
</evidence>
<dbReference type="RefSeq" id="XP_013427271.1">
    <property type="nucleotide sequence ID" value="XM_013571817.1"/>
</dbReference>
<dbReference type="Proteomes" id="UP000027730">
    <property type="component" value="Unassembled WGS sequence"/>
</dbReference>
<reference evidence="1 2" key="1">
    <citation type="journal article" date="2014" name="BMC Genomics">
        <title>Genome sequencing of four Aureobasidium pullulans varieties: biotechnological potential, stress tolerance, and description of new species.</title>
        <authorList>
            <person name="Gostin Ar C."/>
            <person name="Ohm R.A."/>
            <person name="Kogej T."/>
            <person name="Sonjak S."/>
            <person name="Turk M."/>
            <person name="Zajc J."/>
            <person name="Zalar P."/>
            <person name="Grube M."/>
            <person name="Sun H."/>
            <person name="Han J."/>
            <person name="Sharma A."/>
            <person name="Chiniquy J."/>
            <person name="Ngan C.Y."/>
            <person name="Lipzen A."/>
            <person name="Barry K."/>
            <person name="Grigoriev I.V."/>
            <person name="Gunde-Cimerman N."/>
        </authorList>
    </citation>
    <scope>NUCLEOTIDE SEQUENCE [LARGE SCALE GENOMIC DNA]</scope>
    <source>
        <strain evidence="1 2">CBS 147.97</strain>
    </source>
</reference>
<sequence>MATNDLAWLDPALQPQAPVEMETANNDKVPPPDYSQVLDPNKLSELWVAYQNSELNLIGAMNGVQSHYDGTTFWDRDNRNGYTNHQIGDPQACYIARQKSMDNIHNNNKMYEDMADFEAEKQKAFDKLSAYNSSKFSKETIQGAYRQKAAKRGAANRKANNVKRHGENVVAIVDELVALRDYSGVVDEKYKKRFDRLAKEVLAATKVKMTPEIDAKLAVGIAPGVQG</sequence>
<organism evidence="1 2">
    <name type="scientific">Aureobasidium namibiae CBS 147.97</name>
    <dbReference type="NCBI Taxonomy" id="1043004"/>
    <lineage>
        <taxon>Eukaryota</taxon>
        <taxon>Fungi</taxon>
        <taxon>Dikarya</taxon>
        <taxon>Ascomycota</taxon>
        <taxon>Pezizomycotina</taxon>
        <taxon>Dothideomycetes</taxon>
        <taxon>Dothideomycetidae</taxon>
        <taxon>Dothideales</taxon>
        <taxon>Saccotheciaceae</taxon>
        <taxon>Aureobasidium</taxon>
    </lineage>
</organism>
<name>A0A074WII5_9PEZI</name>
<gene>
    <name evidence="1" type="ORF">M436DRAFT_82216</name>
</gene>
<dbReference type="AlphaFoldDB" id="A0A074WII5"/>
<dbReference type="OrthoDB" id="3824517at2759"/>
<protein>
    <submittedName>
        <fullName evidence="1">Uncharacterized protein</fullName>
    </submittedName>
</protein>
<dbReference type="EMBL" id="KL584710">
    <property type="protein sequence ID" value="KEQ72945.1"/>
    <property type="molecule type" value="Genomic_DNA"/>
</dbReference>